<dbReference type="RefSeq" id="XP_023389589.1">
    <property type="nucleotide sequence ID" value="XM_023533821.1"/>
</dbReference>
<dbReference type="CDD" id="cd01852">
    <property type="entry name" value="AIG1"/>
    <property type="match status" value="2"/>
</dbReference>
<evidence type="ECO:0000256" key="4">
    <source>
        <dbReference type="ARBA" id="ARBA00004555"/>
    </source>
</evidence>
<keyword evidence="9" id="KW-0256">Endoplasmic reticulum</keyword>
<feature type="region of interest" description="Disordered" evidence="16">
    <location>
        <begin position="243"/>
        <end position="275"/>
    </location>
</feature>
<dbReference type="PROSITE" id="PS51720">
    <property type="entry name" value="G_AIG1"/>
    <property type="match status" value="3"/>
</dbReference>
<evidence type="ECO:0000256" key="15">
    <source>
        <dbReference type="ARBA" id="ARBA00077278"/>
    </source>
</evidence>
<evidence type="ECO:0000256" key="14">
    <source>
        <dbReference type="ARBA" id="ARBA00073539"/>
    </source>
</evidence>
<dbReference type="PANTHER" id="PTHR10903">
    <property type="entry name" value="GTPASE, IMAP FAMILY MEMBER-RELATED"/>
    <property type="match status" value="1"/>
</dbReference>
<keyword evidence="7" id="KW-0677">Repeat</keyword>
<feature type="domain" description="AIG1-type G" evidence="17">
    <location>
        <begin position="307"/>
        <end position="496"/>
    </location>
</feature>
<sequence length="744" mass="81810">MEQEGRGAPGTAPRGGTGPRTSQSWRLQGASGQGCPPGELRLLLLGKRGAGKSATGNTILGKAVFPSRFSGQMVTKTCRRESSDTASGKVVVIDTPDIFSSMASAGDKDHHVQQCRELSAPILHAFLLVIPLGYYRAEDRETIEGIQKVFGAEARRHTFVVFTCRGDLGDESIQDYMENSKDLRELLANYGNRYCAFDNKAGEQERLSQARKLLHEVKRMVAENREPYHVTCGKAGDAFQDCENKASSRNGDNPHDGQHRQRDSPNDGTLDGSGSVTVSGVGGSAICSAGPGELPRQAPECPRTRGTSELKVLLVGKRGAGKSAAGNRLLGKQFFETKFSEQPVTQRFQSARRTWREREILIIDSPNLSLSTDFRSELQEHASPGPHAFLLVTPLGSFGKEDQEVLRIMENSFGHKFYEFVIILFTRKEDLRDRELHTFPETGDTALRDILRKCRNRSSAFGCGVTRAEEQRQVDELLEKLVSMVQQSGHRPCAFQKETLRLVLLGRTGSGKSATGNTILGRSAFASLLSAQPVTKTCQTEADQDVVVVDTPGLCPRPGATGQEAQLEEIVSCVSSCEDTNTILVLVFQLGRFTGEDAKVVAMLETIFGEDVLKYTILLFTRKEDLEGGSLEHYLENMKNGALKKVVKKCGGRVCAFNNKITGQAREQQAEALLKMANELISSHGGQGYSQGHGIHESASKLKNTVRSLKEKGSFVRLMYVYNDYIFIVIESFLRWFESAIEPL</sequence>
<comment type="subcellular location">
    <subcellularLocation>
        <location evidence="3">Cytoplasm</location>
        <location evidence="3">Cytosol</location>
    </subcellularLocation>
    <subcellularLocation>
        <location evidence="2">Endoplasmic reticulum</location>
    </subcellularLocation>
    <subcellularLocation>
        <location evidence="4">Golgi apparatus</location>
    </subcellularLocation>
    <subcellularLocation>
        <location evidence="1">Mitochondrion</location>
    </subcellularLocation>
</comment>
<feature type="domain" description="AIG1-type G" evidence="17">
    <location>
        <begin position="497"/>
        <end position="698"/>
    </location>
</feature>
<evidence type="ECO:0000256" key="13">
    <source>
        <dbReference type="ARBA" id="ARBA00056809"/>
    </source>
</evidence>
<keyword evidence="6" id="KW-0963">Cytoplasm</keyword>
<feature type="region of interest" description="Disordered" evidence="16">
    <location>
        <begin position="1"/>
        <end position="34"/>
    </location>
</feature>
<evidence type="ECO:0000313" key="19">
    <source>
        <dbReference type="RefSeq" id="XP_023389589.1"/>
    </source>
</evidence>
<dbReference type="InterPro" id="IPR045058">
    <property type="entry name" value="GIMA/IAN/Toc"/>
</dbReference>
<evidence type="ECO:0000256" key="9">
    <source>
        <dbReference type="ARBA" id="ARBA00022824"/>
    </source>
</evidence>
<evidence type="ECO:0000256" key="5">
    <source>
        <dbReference type="ARBA" id="ARBA00008535"/>
    </source>
</evidence>
<keyword evidence="12" id="KW-0342">GTP-binding</keyword>
<evidence type="ECO:0000256" key="2">
    <source>
        <dbReference type="ARBA" id="ARBA00004240"/>
    </source>
</evidence>
<comment type="function">
    <text evidence="13">Exerts an anti-apoptotic effect in the immune system and is involved in responses to infections.</text>
</comment>
<evidence type="ECO:0000256" key="7">
    <source>
        <dbReference type="ARBA" id="ARBA00022737"/>
    </source>
</evidence>
<feature type="domain" description="AIG1-type G" evidence="17">
    <location>
        <begin position="37"/>
        <end position="238"/>
    </location>
</feature>
<evidence type="ECO:0000313" key="18">
    <source>
        <dbReference type="Proteomes" id="UP000515202"/>
    </source>
</evidence>
<dbReference type="GO" id="GO:0005783">
    <property type="term" value="C:endoplasmic reticulum"/>
    <property type="evidence" value="ECO:0007669"/>
    <property type="project" value="UniProtKB-SubCell"/>
</dbReference>
<evidence type="ECO:0000256" key="10">
    <source>
        <dbReference type="ARBA" id="ARBA00023034"/>
    </source>
</evidence>
<evidence type="ECO:0000256" key="3">
    <source>
        <dbReference type="ARBA" id="ARBA00004514"/>
    </source>
</evidence>
<dbReference type="AlphaFoldDB" id="A0A6P6CQC6"/>
<keyword evidence="18" id="KW-1185">Reference proteome</keyword>
<evidence type="ECO:0000256" key="8">
    <source>
        <dbReference type="ARBA" id="ARBA00022741"/>
    </source>
</evidence>
<dbReference type="FunFam" id="3.40.50.300:FF:000536">
    <property type="entry name" value="GTPase IMAP family member 8"/>
    <property type="match status" value="2"/>
</dbReference>
<evidence type="ECO:0000256" key="12">
    <source>
        <dbReference type="ARBA" id="ARBA00023134"/>
    </source>
</evidence>
<dbReference type="Pfam" id="PF04548">
    <property type="entry name" value="AIG1"/>
    <property type="match status" value="3"/>
</dbReference>
<organism evidence="18 19">
    <name type="scientific">Pteropus vampyrus</name>
    <name type="common">Large flying fox</name>
    <dbReference type="NCBI Taxonomy" id="132908"/>
    <lineage>
        <taxon>Eukaryota</taxon>
        <taxon>Metazoa</taxon>
        <taxon>Chordata</taxon>
        <taxon>Craniata</taxon>
        <taxon>Vertebrata</taxon>
        <taxon>Euteleostomi</taxon>
        <taxon>Mammalia</taxon>
        <taxon>Eutheria</taxon>
        <taxon>Laurasiatheria</taxon>
        <taxon>Chiroptera</taxon>
        <taxon>Yinpterochiroptera</taxon>
        <taxon>Pteropodoidea</taxon>
        <taxon>Pteropodidae</taxon>
        <taxon>Pteropodinae</taxon>
        <taxon>Pteropus</taxon>
    </lineage>
</organism>
<feature type="compositionally biased region" description="Basic and acidic residues" evidence="16">
    <location>
        <begin position="243"/>
        <end position="265"/>
    </location>
</feature>
<gene>
    <name evidence="19" type="primary">GIMAP8</name>
</gene>
<dbReference type="GO" id="GO:0005525">
    <property type="term" value="F:GTP binding"/>
    <property type="evidence" value="ECO:0007669"/>
    <property type="project" value="UniProtKB-KW"/>
</dbReference>
<dbReference type="Proteomes" id="UP000515202">
    <property type="component" value="Unplaced"/>
</dbReference>
<dbReference type="OrthoDB" id="8954335at2759"/>
<dbReference type="KEGG" id="pvp:105295741"/>
<reference evidence="19" key="1">
    <citation type="submission" date="2025-08" db="UniProtKB">
        <authorList>
            <consortium name="RefSeq"/>
        </authorList>
    </citation>
    <scope>IDENTIFICATION</scope>
    <source>
        <tissue evidence="19">Kidney</tissue>
    </source>
</reference>
<evidence type="ECO:0000256" key="6">
    <source>
        <dbReference type="ARBA" id="ARBA00022490"/>
    </source>
</evidence>
<evidence type="ECO:0000259" key="17">
    <source>
        <dbReference type="PROSITE" id="PS51720"/>
    </source>
</evidence>
<dbReference type="PANTHER" id="PTHR10903:SF73">
    <property type="entry name" value="GTPASE IMAP FAMILY MEMBER 8"/>
    <property type="match status" value="1"/>
</dbReference>
<dbReference type="GO" id="GO:0005739">
    <property type="term" value="C:mitochondrion"/>
    <property type="evidence" value="ECO:0007669"/>
    <property type="project" value="UniProtKB-SubCell"/>
</dbReference>
<keyword evidence="11" id="KW-0496">Mitochondrion</keyword>
<comment type="similarity">
    <text evidence="5">Belongs to the TRAFAC class TrmE-Era-EngA-EngB-Septin-like GTPase superfamily. AIG1/Toc34/Toc159-like paraseptin GTPase family. IAN subfamily.</text>
</comment>
<dbReference type="GO" id="GO:0005794">
    <property type="term" value="C:Golgi apparatus"/>
    <property type="evidence" value="ECO:0007669"/>
    <property type="project" value="UniProtKB-SubCell"/>
</dbReference>
<evidence type="ECO:0000256" key="16">
    <source>
        <dbReference type="SAM" id="MobiDB-lite"/>
    </source>
</evidence>
<dbReference type="FunFam" id="3.40.50.300:FF:000366">
    <property type="entry name" value="GTPase, IMAP family member 2"/>
    <property type="match status" value="1"/>
</dbReference>
<evidence type="ECO:0000256" key="1">
    <source>
        <dbReference type="ARBA" id="ARBA00004173"/>
    </source>
</evidence>
<dbReference type="CTD" id="155038"/>
<dbReference type="SUPFAM" id="SSF52540">
    <property type="entry name" value="P-loop containing nucleoside triphosphate hydrolases"/>
    <property type="match status" value="3"/>
</dbReference>
<dbReference type="GO" id="GO:0005829">
    <property type="term" value="C:cytosol"/>
    <property type="evidence" value="ECO:0007669"/>
    <property type="project" value="UniProtKB-SubCell"/>
</dbReference>
<dbReference type="InterPro" id="IPR027417">
    <property type="entry name" value="P-loop_NTPase"/>
</dbReference>
<keyword evidence="10" id="KW-0333">Golgi apparatus</keyword>
<protein>
    <recommendedName>
        <fullName evidence="14">GTPase IMAP family member 8</fullName>
    </recommendedName>
    <alternativeName>
        <fullName evidence="15">Immune-associated nucleotide-binding protein 9</fullName>
    </alternativeName>
</protein>
<name>A0A6P6CQC6_PTEVA</name>
<dbReference type="InterPro" id="IPR006703">
    <property type="entry name" value="G_AIG1"/>
</dbReference>
<proteinExistence type="inferred from homology"/>
<dbReference type="GeneID" id="105295741"/>
<evidence type="ECO:0000256" key="11">
    <source>
        <dbReference type="ARBA" id="ARBA00023128"/>
    </source>
</evidence>
<dbReference type="Gene3D" id="3.40.50.300">
    <property type="entry name" value="P-loop containing nucleotide triphosphate hydrolases"/>
    <property type="match status" value="3"/>
</dbReference>
<accession>A0A6P6CQC6</accession>
<keyword evidence="8" id="KW-0547">Nucleotide-binding</keyword>